<evidence type="ECO:0000256" key="18">
    <source>
        <dbReference type="ARBA" id="ARBA00047599"/>
    </source>
</evidence>
<sequence length="580" mass="64830">MTIFSFFTRASKAFHGYPVASKLLLVCTLSSGGLVAYSESQSDIGSAGVVVDQIETKKKKVVVLGTGWAGTSFLKDLDASRYDVRVVSPRNYFAFTPLLPSVTCGTVEARSIVEPIRKIIKKRNGEVQFFEAECVKIDASNNKILCRSNIESNLVGNDEFFLEYDYLVIAIGAQVNTFNTPGVMENCHFLKEVEDAQKIRRTVIDCFEKAILPGLSEEERRANLHFVVVGGGPTGVEFAAELHDFLEEDLHKLYPGVKDLVKISLIQSGDHILNMFDERISSFAEQKFNRDGIDVQTGCRVVSVSDKEITMKVKSKGEICSIPHGLVVWSTGVGTRPVVKDFMEQIGQGNRRILATNEWLRVKGCENVYAIGDCATIDQRKIMEDISAIFEAADEDKSGFLTVGELRDVIDDIIMRYPQLGLYLTSKHLADVTDLLKDSEGNERKEVDIEGFRLALSHVDSQMKSLPATAQVAAQQGSYLSRCFNRRDQSHKNPEGPRRFTGSGRHNFQPFLYKHFGQFAPLGGEQAAAELPGDWVSVGHSTQWLWYSVYASKQVSWRTRVLVVSDWTRKFIFGRDSSRI</sequence>
<dbReference type="PROSITE" id="PS00018">
    <property type="entry name" value="EF_HAND_1"/>
    <property type="match status" value="1"/>
</dbReference>
<dbReference type="SUPFAM" id="SSF47473">
    <property type="entry name" value="EF-hand"/>
    <property type="match status" value="1"/>
</dbReference>
<keyword evidence="14" id="KW-0520">NAD</keyword>
<keyword evidence="13" id="KW-0560">Oxidoreductase</keyword>
<keyword evidence="22" id="KW-1185">Reference proteome</keyword>
<accession>A0AA88DTW6</accession>
<protein>
    <recommendedName>
        <fullName evidence="5">NADH:ubiquinone reductase (non-electrogenic)</fullName>
        <ecNumber evidence="5">1.6.5.9</ecNumber>
    </recommendedName>
</protein>
<dbReference type="Pfam" id="PF07992">
    <property type="entry name" value="Pyr_redox_2"/>
    <property type="match status" value="1"/>
</dbReference>
<evidence type="ECO:0000256" key="14">
    <source>
        <dbReference type="ARBA" id="ARBA00023027"/>
    </source>
</evidence>
<evidence type="ECO:0000256" key="4">
    <source>
        <dbReference type="ARBA" id="ARBA00005272"/>
    </source>
</evidence>
<evidence type="ECO:0000256" key="10">
    <source>
        <dbReference type="ARBA" id="ARBA00022837"/>
    </source>
</evidence>
<dbReference type="InterPro" id="IPR054585">
    <property type="entry name" value="NDH2-like_C"/>
</dbReference>
<dbReference type="GO" id="GO:0050136">
    <property type="term" value="F:NADH dehydrogenase (quinone) (non-electrogenic) activity"/>
    <property type="evidence" value="ECO:0007669"/>
    <property type="project" value="UniProtKB-EC"/>
</dbReference>
<evidence type="ECO:0000256" key="9">
    <source>
        <dbReference type="ARBA" id="ARBA00022827"/>
    </source>
</evidence>
<dbReference type="FunFam" id="3.50.50.100:FF:000002">
    <property type="entry name" value="External alternative NAD(P)H-ubiquinone oxidoreductase B1, mitochondrial"/>
    <property type="match status" value="1"/>
</dbReference>
<comment type="similarity">
    <text evidence="4">Belongs to the NADH dehydrogenase family.</text>
</comment>
<evidence type="ECO:0000256" key="1">
    <source>
        <dbReference type="ARBA" id="ARBA00001974"/>
    </source>
</evidence>
<dbReference type="FunFam" id="3.50.50.100:FF:000008">
    <property type="entry name" value="External alternative NAD(P)H-ubiquinone oxidoreductase B1, mitochondrial"/>
    <property type="match status" value="1"/>
</dbReference>
<evidence type="ECO:0000256" key="11">
    <source>
        <dbReference type="ARBA" id="ARBA00022857"/>
    </source>
</evidence>
<dbReference type="PROSITE" id="PS50222">
    <property type="entry name" value="EF_HAND_2"/>
    <property type="match status" value="1"/>
</dbReference>
<proteinExistence type="inferred from homology"/>
<evidence type="ECO:0000256" key="19">
    <source>
        <dbReference type="ARBA" id="ARBA00049010"/>
    </source>
</evidence>
<dbReference type="EMBL" id="BTGU01000108">
    <property type="protein sequence ID" value="GMN61186.1"/>
    <property type="molecule type" value="Genomic_DNA"/>
</dbReference>
<dbReference type="InterPro" id="IPR011992">
    <property type="entry name" value="EF-hand-dom_pair"/>
</dbReference>
<keyword evidence="15" id="KW-0496">Mitochondrion</keyword>
<evidence type="ECO:0000313" key="22">
    <source>
        <dbReference type="Proteomes" id="UP001187192"/>
    </source>
</evidence>
<dbReference type="GO" id="GO:0005777">
    <property type="term" value="C:peroxisome"/>
    <property type="evidence" value="ECO:0007669"/>
    <property type="project" value="UniProtKB-SubCell"/>
</dbReference>
<evidence type="ECO:0000256" key="17">
    <source>
        <dbReference type="ARBA" id="ARBA00023140"/>
    </source>
</evidence>
<dbReference type="InterPro" id="IPR045024">
    <property type="entry name" value="NDH-2"/>
</dbReference>
<keyword evidence="7" id="KW-0479">Metal-binding</keyword>
<evidence type="ECO:0000313" key="21">
    <source>
        <dbReference type="EMBL" id="GMN61186.1"/>
    </source>
</evidence>
<dbReference type="InterPro" id="IPR018247">
    <property type="entry name" value="EF_Hand_1_Ca_BS"/>
</dbReference>
<comment type="cofactor">
    <cofactor evidence="1">
        <name>FAD</name>
        <dbReference type="ChEBI" id="CHEBI:57692"/>
    </cofactor>
</comment>
<dbReference type="AlphaFoldDB" id="A0AA88DTW6"/>
<dbReference type="GO" id="GO:0005743">
    <property type="term" value="C:mitochondrial inner membrane"/>
    <property type="evidence" value="ECO:0007669"/>
    <property type="project" value="UniProtKB-SubCell"/>
</dbReference>
<dbReference type="InterPro" id="IPR023753">
    <property type="entry name" value="FAD/NAD-binding_dom"/>
</dbReference>
<evidence type="ECO:0000259" key="20">
    <source>
        <dbReference type="PROSITE" id="PS50222"/>
    </source>
</evidence>
<dbReference type="PRINTS" id="PR00368">
    <property type="entry name" value="FADPNR"/>
</dbReference>
<keyword evidence="16" id="KW-0472">Membrane</keyword>
<dbReference type="EC" id="1.6.5.9" evidence="5"/>
<evidence type="ECO:0000256" key="3">
    <source>
        <dbReference type="ARBA" id="ARBA00004275"/>
    </source>
</evidence>
<evidence type="ECO:0000256" key="7">
    <source>
        <dbReference type="ARBA" id="ARBA00022723"/>
    </source>
</evidence>
<comment type="caution">
    <text evidence="21">The sequence shown here is derived from an EMBL/GenBank/DDBJ whole genome shotgun (WGS) entry which is preliminary data.</text>
</comment>
<name>A0AA88DTW6_FICCA</name>
<dbReference type="PANTHER" id="PTHR43706">
    <property type="entry name" value="NADH DEHYDROGENASE"/>
    <property type="match status" value="1"/>
</dbReference>
<evidence type="ECO:0000256" key="15">
    <source>
        <dbReference type="ARBA" id="ARBA00023128"/>
    </source>
</evidence>
<comment type="catalytic activity">
    <reaction evidence="19">
        <text>a ubiquinone + NADH + H(+) = a ubiquinol + NAD(+)</text>
        <dbReference type="Rhea" id="RHEA:23152"/>
        <dbReference type="Rhea" id="RHEA-COMP:9565"/>
        <dbReference type="Rhea" id="RHEA-COMP:9566"/>
        <dbReference type="ChEBI" id="CHEBI:15378"/>
        <dbReference type="ChEBI" id="CHEBI:16389"/>
        <dbReference type="ChEBI" id="CHEBI:17976"/>
        <dbReference type="ChEBI" id="CHEBI:57540"/>
        <dbReference type="ChEBI" id="CHEBI:57945"/>
    </reaction>
</comment>
<keyword evidence="17" id="KW-0576">Peroxisome</keyword>
<evidence type="ECO:0000256" key="8">
    <source>
        <dbReference type="ARBA" id="ARBA00022792"/>
    </source>
</evidence>
<evidence type="ECO:0000256" key="12">
    <source>
        <dbReference type="ARBA" id="ARBA00022946"/>
    </source>
</evidence>
<dbReference type="Proteomes" id="UP001187192">
    <property type="component" value="Unassembled WGS sequence"/>
</dbReference>
<evidence type="ECO:0000256" key="13">
    <source>
        <dbReference type="ARBA" id="ARBA00023002"/>
    </source>
</evidence>
<organism evidence="21 22">
    <name type="scientific">Ficus carica</name>
    <name type="common">Common fig</name>
    <dbReference type="NCBI Taxonomy" id="3494"/>
    <lineage>
        <taxon>Eukaryota</taxon>
        <taxon>Viridiplantae</taxon>
        <taxon>Streptophyta</taxon>
        <taxon>Embryophyta</taxon>
        <taxon>Tracheophyta</taxon>
        <taxon>Spermatophyta</taxon>
        <taxon>Magnoliopsida</taxon>
        <taxon>eudicotyledons</taxon>
        <taxon>Gunneridae</taxon>
        <taxon>Pentapetalae</taxon>
        <taxon>rosids</taxon>
        <taxon>fabids</taxon>
        <taxon>Rosales</taxon>
        <taxon>Moraceae</taxon>
        <taxon>Ficeae</taxon>
        <taxon>Ficus</taxon>
    </lineage>
</organism>
<comment type="catalytic activity">
    <reaction evidence="18">
        <text>a quinone + NADH + H(+) = a quinol + NAD(+)</text>
        <dbReference type="Rhea" id="RHEA:46160"/>
        <dbReference type="ChEBI" id="CHEBI:15378"/>
        <dbReference type="ChEBI" id="CHEBI:24646"/>
        <dbReference type="ChEBI" id="CHEBI:57540"/>
        <dbReference type="ChEBI" id="CHEBI:57945"/>
        <dbReference type="ChEBI" id="CHEBI:132124"/>
        <dbReference type="EC" id="1.6.5.9"/>
    </reaction>
</comment>
<comment type="subcellular location">
    <subcellularLocation>
        <location evidence="2">Mitochondrion inner membrane</location>
        <topology evidence="2">Peripheral membrane protein</topology>
        <orientation evidence="2">Intermembrane side</orientation>
    </subcellularLocation>
    <subcellularLocation>
        <location evidence="3">Peroxisome</location>
    </subcellularLocation>
</comment>
<feature type="domain" description="EF-hand" evidence="20">
    <location>
        <begin position="381"/>
        <end position="416"/>
    </location>
</feature>
<evidence type="ECO:0000256" key="2">
    <source>
        <dbReference type="ARBA" id="ARBA00004137"/>
    </source>
</evidence>
<keyword evidence="10" id="KW-0106">Calcium</keyword>
<keyword evidence="8" id="KW-0999">Mitochondrion inner membrane</keyword>
<dbReference type="GO" id="GO:0005509">
    <property type="term" value="F:calcium ion binding"/>
    <property type="evidence" value="ECO:0007669"/>
    <property type="project" value="InterPro"/>
</dbReference>
<evidence type="ECO:0000256" key="16">
    <source>
        <dbReference type="ARBA" id="ARBA00023136"/>
    </source>
</evidence>
<dbReference type="Pfam" id="PF22366">
    <property type="entry name" value="NDH2_C"/>
    <property type="match status" value="1"/>
</dbReference>
<keyword evidence="12" id="KW-0809">Transit peptide</keyword>
<dbReference type="InterPro" id="IPR002048">
    <property type="entry name" value="EF_hand_dom"/>
</dbReference>
<keyword evidence="6" id="KW-0285">Flavoprotein</keyword>
<dbReference type="Gene3D" id="3.50.50.100">
    <property type="match status" value="2"/>
</dbReference>
<reference evidence="21" key="1">
    <citation type="submission" date="2023-07" db="EMBL/GenBank/DDBJ databases">
        <title>draft genome sequence of fig (Ficus carica).</title>
        <authorList>
            <person name="Takahashi T."/>
            <person name="Nishimura K."/>
        </authorList>
    </citation>
    <scope>NUCLEOTIDE SEQUENCE</scope>
</reference>
<evidence type="ECO:0000256" key="6">
    <source>
        <dbReference type="ARBA" id="ARBA00022630"/>
    </source>
</evidence>
<dbReference type="InterPro" id="IPR036188">
    <property type="entry name" value="FAD/NAD-bd_sf"/>
</dbReference>
<gene>
    <name evidence="21" type="ORF">TIFTF001_030270</name>
</gene>
<dbReference type="PANTHER" id="PTHR43706:SF3">
    <property type="entry name" value="EXTERNAL ALTERNATIVE NAD(P)H-UBIQUINONE OXIDOREDUCTASE B1, MITOCHONDRIAL"/>
    <property type="match status" value="1"/>
</dbReference>
<dbReference type="SUPFAM" id="SSF51905">
    <property type="entry name" value="FAD/NAD(P)-binding domain"/>
    <property type="match status" value="2"/>
</dbReference>
<keyword evidence="11" id="KW-0521">NADP</keyword>
<dbReference type="Gramene" id="FCD_00019435-RA">
    <property type="protein sequence ID" value="FCD_00019435-RA:cds"/>
    <property type="gene ID" value="FCD_00019435"/>
</dbReference>
<keyword evidence="9" id="KW-0274">FAD</keyword>
<evidence type="ECO:0000256" key="5">
    <source>
        <dbReference type="ARBA" id="ARBA00012637"/>
    </source>
</evidence>